<dbReference type="SUPFAM" id="SSF54695">
    <property type="entry name" value="POZ domain"/>
    <property type="match status" value="1"/>
</dbReference>
<evidence type="ECO:0000313" key="3">
    <source>
        <dbReference type="Proteomes" id="UP001224775"/>
    </source>
</evidence>
<organism evidence="2 3">
    <name type="scientific">Skeletonema marinoi</name>
    <dbReference type="NCBI Taxonomy" id="267567"/>
    <lineage>
        <taxon>Eukaryota</taxon>
        <taxon>Sar</taxon>
        <taxon>Stramenopiles</taxon>
        <taxon>Ochrophyta</taxon>
        <taxon>Bacillariophyta</taxon>
        <taxon>Coscinodiscophyceae</taxon>
        <taxon>Thalassiosirophycidae</taxon>
        <taxon>Thalassiosirales</taxon>
        <taxon>Skeletonemataceae</taxon>
        <taxon>Skeletonema</taxon>
        <taxon>Skeletonema marinoi-dohrnii complex</taxon>
    </lineage>
</organism>
<evidence type="ECO:0000313" key="2">
    <source>
        <dbReference type="EMBL" id="KAK1742281.1"/>
    </source>
</evidence>
<dbReference type="InterPro" id="IPR000210">
    <property type="entry name" value="BTB/POZ_dom"/>
</dbReference>
<evidence type="ECO:0000259" key="1">
    <source>
        <dbReference type="Pfam" id="PF00651"/>
    </source>
</evidence>
<reference evidence="2" key="1">
    <citation type="submission" date="2023-06" db="EMBL/GenBank/DDBJ databases">
        <title>Survivors Of The Sea: Transcriptome response of Skeletonema marinoi to long-term dormancy.</title>
        <authorList>
            <person name="Pinder M.I.M."/>
            <person name="Kourtchenko O."/>
            <person name="Robertson E.K."/>
            <person name="Larsson T."/>
            <person name="Maumus F."/>
            <person name="Osuna-Cruz C.M."/>
            <person name="Vancaester E."/>
            <person name="Stenow R."/>
            <person name="Vandepoele K."/>
            <person name="Ploug H."/>
            <person name="Bruchert V."/>
            <person name="Godhe A."/>
            <person name="Topel M."/>
        </authorList>
    </citation>
    <scope>NUCLEOTIDE SEQUENCE</scope>
    <source>
        <strain evidence="2">R05AC</strain>
    </source>
</reference>
<dbReference type="Proteomes" id="UP001224775">
    <property type="component" value="Unassembled WGS sequence"/>
</dbReference>
<comment type="caution">
    <text evidence="2">The sequence shown here is derived from an EMBL/GenBank/DDBJ whole genome shotgun (WGS) entry which is preliminary data.</text>
</comment>
<protein>
    <recommendedName>
        <fullName evidence="1">BTB domain-containing protein</fullName>
    </recommendedName>
</protein>
<dbReference type="Pfam" id="PF00651">
    <property type="entry name" value="BTB"/>
    <property type="match status" value="1"/>
</dbReference>
<dbReference type="Gene3D" id="3.30.710.10">
    <property type="entry name" value="Potassium Channel Kv1.1, Chain A"/>
    <property type="match status" value="1"/>
</dbReference>
<dbReference type="InterPro" id="IPR011333">
    <property type="entry name" value="SKP1/BTB/POZ_sf"/>
</dbReference>
<name>A0AAD8Y9G8_9STRA</name>
<accession>A0AAD8Y9G8</accession>
<feature type="domain" description="BTB" evidence="1">
    <location>
        <begin position="152"/>
        <end position="233"/>
    </location>
</feature>
<dbReference type="EMBL" id="JATAAI010000011">
    <property type="protein sequence ID" value="KAK1742281.1"/>
    <property type="molecule type" value="Genomic_DNA"/>
</dbReference>
<proteinExistence type="predicted"/>
<gene>
    <name evidence="2" type="ORF">QTG54_006846</name>
</gene>
<sequence length="521" mass="60042">MDSVIPLVGVSPNDVIEPLRGDEEGGVAYMDIDGNAAHNILELLDEEEDDELFNINVDEMDESDDELVYDDNGVENSYELKLDLKMKGYKPYQSQGRLSEDSKAILFWRDGENNFSDWKINVVTTNEEGGESITTTTTYHVNKVNIARGPNKSDYFVTLLESDSFSENHDGTITVNLPEEVAAQFPDFLDYIYSLHTESMSIINFQNWKSMMWVANYFQVSKLQKDVFDFIEEDMCNLDHVEDYLSEFKDVEEDDQANRILSKATLVCATMIMSIEPASSLLKSIPPRMFLTIMDVLGQRCSKSDNFSSHHINCIVLEYLEHNIEDQSYFSALSDMMGLTFFRNDDAEHNRGEVALDWFELMGRKGWKDDWFTFVSTAFLRRYLSSHEPSTELMERVVEVVPNDIVARLYREALLVKLGRKQKIRYLKFKVTELSHHAPFLEGHVINELRQLPPIESTDSIALLKFSIARKLGHSIITLTRSWKMELSYNGVVDMEDDKTMASYDYFSTDENLILVKLRVR</sequence>
<keyword evidence="3" id="KW-1185">Reference proteome</keyword>
<dbReference type="AlphaFoldDB" id="A0AAD8Y9G8"/>